<evidence type="ECO:0000313" key="4">
    <source>
        <dbReference type="EMBL" id="CAK9101574.1"/>
    </source>
</evidence>
<keyword evidence="2" id="KW-0732">Signal</keyword>
<feature type="coiled-coil region" evidence="1">
    <location>
        <begin position="227"/>
        <end position="254"/>
    </location>
</feature>
<feature type="domain" description="TIR" evidence="3">
    <location>
        <begin position="72"/>
        <end position="197"/>
    </location>
</feature>
<reference evidence="4 5" key="1">
    <citation type="submission" date="2024-02" db="EMBL/GenBank/DDBJ databases">
        <authorList>
            <person name="Chen Y."/>
            <person name="Shah S."/>
            <person name="Dougan E. K."/>
            <person name="Thang M."/>
            <person name="Chan C."/>
        </authorList>
    </citation>
    <scope>NUCLEOTIDE SEQUENCE [LARGE SCALE GENOMIC DNA]</scope>
</reference>
<dbReference type="Gene3D" id="3.40.50.10140">
    <property type="entry name" value="Toll/interleukin-1 receptor homology (TIR) domain"/>
    <property type="match status" value="1"/>
</dbReference>
<name>A0ABP0RMT4_9DINO</name>
<dbReference type="Proteomes" id="UP001642484">
    <property type="component" value="Unassembled WGS sequence"/>
</dbReference>
<evidence type="ECO:0000256" key="2">
    <source>
        <dbReference type="SAM" id="SignalP"/>
    </source>
</evidence>
<dbReference type="InterPro" id="IPR035897">
    <property type="entry name" value="Toll_tir_struct_dom_sf"/>
</dbReference>
<comment type="caution">
    <text evidence="4">The sequence shown here is derived from an EMBL/GenBank/DDBJ whole genome shotgun (WGS) entry which is preliminary data.</text>
</comment>
<feature type="signal peptide" evidence="2">
    <location>
        <begin position="1"/>
        <end position="27"/>
    </location>
</feature>
<dbReference type="SMART" id="SM00255">
    <property type="entry name" value="TIR"/>
    <property type="match status" value="1"/>
</dbReference>
<protein>
    <recommendedName>
        <fullName evidence="3">TIR domain-containing protein</fullName>
    </recommendedName>
</protein>
<dbReference type="PROSITE" id="PS50104">
    <property type="entry name" value="TIR"/>
    <property type="match status" value="1"/>
</dbReference>
<proteinExistence type="predicted"/>
<keyword evidence="5" id="KW-1185">Reference proteome</keyword>
<keyword evidence="1" id="KW-0175">Coiled coil</keyword>
<accession>A0ABP0RMT4</accession>
<evidence type="ECO:0000313" key="5">
    <source>
        <dbReference type="Proteomes" id="UP001642484"/>
    </source>
</evidence>
<organism evidence="4 5">
    <name type="scientific">Durusdinium trenchii</name>
    <dbReference type="NCBI Taxonomy" id="1381693"/>
    <lineage>
        <taxon>Eukaryota</taxon>
        <taxon>Sar</taxon>
        <taxon>Alveolata</taxon>
        <taxon>Dinophyceae</taxon>
        <taxon>Suessiales</taxon>
        <taxon>Symbiodiniaceae</taxon>
        <taxon>Durusdinium</taxon>
    </lineage>
</organism>
<dbReference type="InterPro" id="IPR000157">
    <property type="entry name" value="TIR_dom"/>
</dbReference>
<feature type="chain" id="PRO_5047004167" description="TIR domain-containing protein" evidence="2">
    <location>
        <begin position="28"/>
        <end position="507"/>
    </location>
</feature>
<dbReference type="EMBL" id="CAXAMN010026250">
    <property type="protein sequence ID" value="CAK9101574.1"/>
    <property type="molecule type" value="Genomic_DNA"/>
</dbReference>
<dbReference type="SUPFAM" id="SSF52200">
    <property type="entry name" value="Toll/Interleukin receptor TIR domain"/>
    <property type="match status" value="1"/>
</dbReference>
<evidence type="ECO:0000256" key="1">
    <source>
        <dbReference type="SAM" id="Coils"/>
    </source>
</evidence>
<evidence type="ECO:0000259" key="3">
    <source>
        <dbReference type="PROSITE" id="PS50104"/>
    </source>
</evidence>
<gene>
    <name evidence="4" type="ORF">CCMP2556_LOCUS47887</name>
</gene>
<sequence length="507" mass="57361">MSPHRGPRHSFLHRAWVCLAGFSLGVAFAVHFCPSQPLRVVHFPRGRADKPRRAKTDIFGQTNAKEHRTSLKSFDAFCSHSWGEDGKDHQRVCQVAKDLQEIFQISTFMDEEQVRGGENLKHQLTRAIRNSIVFICFVTASYCEKMKNADSCCYRELNHAKWWRKRIIPVLMEENVTHWPGPLQDLEGVVHRGDSGGELRDTFTLVDVALDVAAYLGRFGEVQERARGYLEKSLQEEEERKEKLQGKILTQTESSSKAKGGLQNAREALDMLPGVLIGQSKALTSPFLVKQPGMWRVVKRRQLRLEKQQQGKEMLSSVIEPLNQLDGLLSSAKDQFTSRAFTCPANKSCKDDGNTLEQLKQILQKLEEKSRQIESITLDQLSENDFSILDDLKALLSGMPTSKLQEELQEEVSLQEHDVKRSEKAFNALTHEMSQCTENCEALKCKIHRVLHRKCDTSSWQKLKGFLAKVSGCSKGSSTRYRTTFGSAPSAFGLPSGVQSELRKLQL</sequence>
<dbReference type="Pfam" id="PF13676">
    <property type="entry name" value="TIR_2"/>
    <property type="match status" value="1"/>
</dbReference>
<feature type="coiled-coil region" evidence="1">
    <location>
        <begin position="349"/>
        <end position="379"/>
    </location>
</feature>